<proteinExistence type="predicted"/>
<name>A0A1R4IDP5_9MICO</name>
<dbReference type="AlphaFoldDB" id="A0A1R4IDP5"/>
<evidence type="ECO:0000313" key="1">
    <source>
        <dbReference type="EMBL" id="SJN17876.1"/>
    </source>
</evidence>
<sequence>MFILTVDQRDSRHGADRVEPTMRAITRTHTGDLIRRPERTAGDEFQLAVADPTVTVAIALSLSAEGAWSIGIGIGDVDEPLPPSVRAGSGEAFLLARDAVTAAKRSAWRVAIRGGSSTELSDRNAEAVAELLIALRDRRGAPGWEVAGLLESGLSQTHIAERLAISPSAVSQRIKTAAIGTERAGRDTLATLLRILDDSEGTPA</sequence>
<dbReference type="Proteomes" id="UP000196778">
    <property type="component" value="Unassembled WGS sequence"/>
</dbReference>
<evidence type="ECO:0000313" key="2">
    <source>
        <dbReference type="Proteomes" id="UP000196778"/>
    </source>
</evidence>
<dbReference type="OrthoDB" id="5184241at2"/>
<gene>
    <name evidence="1" type="ORF">FM119_01200</name>
</gene>
<protein>
    <submittedName>
        <fullName evidence="1">Hypothetical membrane associated protein</fullName>
    </submittedName>
</protein>
<accession>A0A1R4IDP5</accession>
<reference evidence="2" key="1">
    <citation type="submission" date="2017-02" db="EMBL/GenBank/DDBJ databases">
        <authorList>
            <person name="Dridi B."/>
        </authorList>
    </citation>
    <scope>NUCLEOTIDE SEQUENCE [LARGE SCALE GENOMIC DNA]</scope>
    <source>
        <strain evidence="2">EB411</strain>
    </source>
</reference>
<organism evidence="1 2">
    <name type="scientific">Mycetocola reblochoni REB411</name>
    <dbReference type="NCBI Taxonomy" id="1255698"/>
    <lineage>
        <taxon>Bacteria</taxon>
        <taxon>Bacillati</taxon>
        <taxon>Actinomycetota</taxon>
        <taxon>Actinomycetes</taxon>
        <taxon>Micrococcales</taxon>
        <taxon>Microbacteriaceae</taxon>
        <taxon>Mycetocola</taxon>
    </lineage>
</organism>
<keyword evidence="2" id="KW-1185">Reference proteome</keyword>
<dbReference type="EMBL" id="FUKR01000006">
    <property type="protein sequence ID" value="SJN17876.1"/>
    <property type="molecule type" value="Genomic_DNA"/>
</dbReference>
<dbReference type="RefSeq" id="WP_087135868.1">
    <property type="nucleotide sequence ID" value="NZ_FUKR01000006.1"/>
</dbReference>